<accession>A0A6J6IWL7</accession>
<dbReference type="SMART" id="SM00732">
    <property type="entry name" value="YqgFc"/>
    <property type="match status" value="1"/>
</dbReference>
<dbReference type="PANTHER" id="PTHR33317">
    <property type="entry name" value="POLYNUCLEOTIDYL TRANSFERASE, RIBONUCLEASE H-LIKE SUPERFAMILY PROTEIN"/>
    <property type="match status" value="1"/>
</dbReference>
<proteinExistence type="inferred from homology"/>
<sequence length="144" mass="15550">MRVLGIDLGSKRIGIAASDRSGTIASPLVVLQRGSSQRIDHDAIQKIVLEEEAEAIVVGLPLNMDGSEGAAAKSARMEADRMATVVSVPIYIHDERRSTVEGDRVLMERGLNAQDRRKVIDKVAAAVILQSWLDAGHLGDIRGR</sequence>
<dbReference type="SUPFAM" id="SSF53098">
    <property type="entry name" value="Ribonuclease H-like"/>
    <property type="match status" value="1"/>
</dbReference>
<dbReference type="InterPro" id="IPR037027">
    <property type="entry name" value="YqgF/RNaseH-like_dom_sf"/>
</dbReference>
<name>A0A6J6IWL7_9ZZZZ</name>
<dbReference type="InterPro" id="IPR006641">
    <property type="entry name" value="YqgF/RNaseH-like_dom"/>
</dbReference>
<dbReference type="NCBIfam" id="TIGR00250">
    <property type="entry name" value="RNAse_H_YqgF"/>
    <property type="match status" value="1"/>
</dbReference>
<keyword evidence="3" id="KW-0540">Nuclease</keyword>
<evidence type="ECO:0000256" key="3">
    <source>
        <dbReference type="ARBA" id="ARBA00022722"/>
    </source>
</evidence>
<dbReference type="GO" id="GO:0005829">
    <property type="term" value="C:cytosol"/>
    <property type="evidence" value="ECO:0007669"/>
    <property type="project" value="TreeGrafter"/>
</dbReference>
<dbReference type="EMBL" id="CAEZWV010000002">
    <property type="protein sequence ID" value="CAB4661471.1"/>
    <property type="molecule type" value="Genomic_DNA"/>
</dbReference>
<evidence type="ECO:0000256" key="2">
    <source>
        <dbReference type="ARBA" id="ARBA00022517"/>
    </source>
</evidence>
<evidence type="ECO:0000313" key="6">
    <source>
        <dbReference type="EMBL" id="CAB4628794.1"/>
    </source>
</evidence>
<dbReference type="Pfam" id="PF03652">
    <property type="entry name" value="RuvX"/>
    <property type="match status" value="1"/>
</dbReference>
<dbReference type="InterPro" id="IPR012337">
    <property type="entry name" value="RNaseH-like_sf"/>
</dbReference>
<dbReference type="Gene3D" id="3.30.420.140">
    <property type="entry name" value="YqgF/RNase H-like domain"/>
    <property type="match status" value="1"/>
</dbReference>
<dbReference type="CDD" id="cd16964">
    <property type="entry name" value="YqgF"/>
    <property type="match status" value="1"/>
</dbReference>
<dbReference type="GO" id="GO:0004518">
    <property type="term" value="F:nuclease activity"/>
    <property type="evidence" value="ECO:0007669"/>
    <property type="project" value="UniProtKB-KW"/>
</dbReference>
<dbReference type="EMBL" id="CAEZVQ010000010">
    <property type="protein sequence ID" value="CAB4628794.1"/>
    <property type="molecule type" value="Genomic_DNA"/>
</dbReference>
<evidence type="ECO:0000256" key="1">
    <source>
        <dbReference type="ARBA" id="ARBA00022490"/>
    </source>
</evidence>
<dbReference type="GO" id="GO:0000967">
    <property type="term" value="P:rRNA 5'-end processing"/>
    <property type="evidence" value="ECO:0007669"/>
    <property type="project" value="TreeGrafter"/>
</dbReference>
<evidence type="ECO:0000313" key="7">
    <source>
        <dbReference type="EMBL" id="CAB4661471.1"/>
    </source>
</evidence>
<dbReference type="PANTHER" id="PTHR33317:SF4">
    <property type="entry name" value="POLYNUCLEOTIDYL TRANSFERASE, RIBONUCLEASE H-LIKE SUPERFAMILY PROTEIN"/>
    <property type="match status" value="1"/>
</dbReference>
<evidence type="ECO:0000256" key="4">
    <source>
        <dbReference type="ARBA" id="ARBA00022801"/>
    </source>
</evidence>
<keyword evidence="2" id="KW-0690">Ribosome biogenesis</keyword>
<dbReference type="AlphaFoldDB" id="A0A6J6IWL7"/>
<dbReference type="InterPro" id="IPR005227">
    <property type="entry name" value="YqgF"/>
</dbReference>
<feature type="domain" description="YqgF/RNase H-like" evidence="5">
    <location>
        <begin position="1"/>
        <end position="102"/>
    </location>
</feature>
<keyword evidence="4" id="KW-0378">Hydrolase</keyword>
<protein>
    <submittedName>
        <fullName evidence="6">Unannotated protein</fullName>
    </submittedName>
</protein>
<dbReference type="GO" id="GO:0016787">
    <property type="term" value="F:hydrolase activity"/>
    <property type="evidence" value="ECO:0007669"/>
    <property type="project" value="UniProtKB-KW"/>
</dbReference>
<keyword evidence="1" id="KW-0963">Cytoplasm</keyword>
<dbReference type="HAMAP" id="MF_00651">
    <property type="entry name" value="Nuclease_YqgF"/>
    <property type="match status" value="1"/>
</dbReference>
<reference evidence="6" key="1">
    <citation type="submission" date="2020-05" db="EMBL/GenBank/DDBJ databases">
        <authorList>
            <person name="Chiriac C."/>
            <person name="Salcher M."/>
            <person name="Ghai R."/>
            <person name="Kavagutti S V."/>
        </authorList>
    </citation>
    <scope>NUCLEOTIDE SEQUENCE</scope>
</reference>
<gene>
    <name evidence="6" type="ORF">UFOPK2086_00192</name>
    <name evidence="7" type="ORF">UFOPK2295_00206</name>
</gene>
<organism evidence="6">
    <name type="scientific">freshwater metagenome</name>
    <dbReference type="NCBI Taxonomy" id="449393"/>
    <lineage>
        <taxon>unclassified sequences</taxon>
        <taxon>metagenomes</taxon>
        <taxon>ecological metagenomes</taxon>
    </lineage>
</organism>
<evidence type="ECO:0000259" key="5">
    <source>
        <dbReference type="SMART" id="SM00732"/>
    </source>
</evidence>